<dbReference type="InterPro" id="IPR004045">
    <property type="entry name" value="Glutathione_S-Trfase_N"/>
</dbReference>
<dbReference type="OrthoDB" id="9813092at2"/>
<evidence type="ECO:0000313" key="3">
    <source>
        <dbReference type="EMBL" id="RIJ24181.1"/>
    </source>
</evidence>
<evidence type="ECO:0000259" key="2">
    <source>
        <dbReference type="PROSITE" id="PS50405"/>
    </source>
</evidence>
<feature type="domain" description="GST N-terminal" evidence="1">
    <location>
        <begin position="1"/>
        <end position="81"/>
    </location>
</feature>
<dbReference type="AlphaFoldDB" id="A0A399R058"/>
<dbReference type="Proteomes" id="UP000265431">
    <property type="component" value="Unassembled WGS sequence"/>
</dbReference>
<comment type="caution">
    <text evidence="3">The sequence shown here is derived from an EMBL/GenBank/DDBJ whole genome shotgun (WGS) entry which is preliminary data.</text>
</comment>
<keyword evidence="4" id="KW-1185">Reference proteome</keyword>
<dbReference type="SFLD" id="SFLDG00358">
    <property type="entry name" value="Main_(cytGST)"/>
    <property type="match status" value="1"/>
</dbReference>
<dbReference type="InterPro" id="IPR036282">
    <property type="entry name" value="Glutathione-S-Trfase_C_sf"/>
</dbReference>
<dbReference type="SUPFAM" id="SSF52833">
    <property type="entry name" value="Thioredoxin-like"/>
    <property type="match status" value="1"/>
</dbReference>
<gene>
    <name evidence="3" type="ORF">D1224_08050</name>
</gene>
<dbReference type="InterPro" id="IPR040079">
    <property type="entry name" value="Glutathione_S-Trfase"/>
</dbReference>
<dbReference type="PANTHER" id="PTHR43968:SF6">
    <property type="entry name" value="GLUTATHIONE S-TRANSFERASE OMEGA"/>
    <property type="match status" value="1"/>
</dbReference>
<dbReference type="RefSeq" id="WP_119379370.1">
    <property type="nucleotide sequence ID" value="NZ_QWGB01000005.1"/>
</dbReference>
<proteinExistence type="predicted"/>
<dbReference type="PANTHER" id="PTHR43968">
    <property type="match status" value="1"/>
</dbReference>
<dbReference type="InterPro" id="IPR050983">
    <property type="entry name" value="GST_Omega/HSP26"/>
</dbReference>
<protein>
    <submittedName>
        <fullName evidence="3">Glutathione S-transferase family protein</fullName>
    </submittedName>
</protein>
<feature type="domain" description="GST C-terminal" evidence="2">
    <location>
        <begin position="86"/>
        <end position="218"/>
    </location>
</feature>
<keyword evidence="3" id="KW-0808">Transferase</keyword>
<dbReference type="Pfam" id="PF13417">
    <property type="entry name" value="GST_N_3"/>
    <property type="match status" value="1"/>
</dbReference>
<dbReference type="SFLD" id="SFLDS00019">
    <property type="entry name" value="Glutathione_Transferase_(cytos"/>
    <property type="match status" value="1"/>
</dbReference>
<dbReference type="SUPFAM" id="SSF47616">
    <property type="entry name" value="GST C-terminal domain-like"/>
    <property type="match status" value="1"/>
</dbReference>
<dbReference type="GO" id="GO:0016740">
    <property type="term" value="F:transferase activity"/>
    <property type="evidence" value="ECO:0007669"/>
    <property type="project" value="UniProtKB-KW"/>
</dbReference>
<dbReference type="Gene3D" id="3.40.30.10">
    <property type="entry name" value="Glutaredoxin"/>
    <property type="match status" value="1"/>
</dbReference>
<evidence type="ECO:0000313" key="4">
    <source>
        <dbReference type="Proteomes" id="UP000265431"/>
    </source>
</evidence>
<sequence length="261" mass="29015">MLIVYEHPLSPYAQKVKISLREKGIDFETRLPAGIGTGTTPDDFMTGNPRGEVPFLRDGDAAIFDSTIILEYIEDKWPTPPMLPAAPLDRARVRLIEDVMDCHYEPINWGLGELNNFKRAAGELKDRIMTRAGEQIAGLHAWLERELGDRDWFNGDTFGWGDLSVVPYINGSAGMGFAPAEGSKLQAWHKQAMARSSVSKSAEEAIASVSGMQDVSGAVEAGLFKREYRDHRLEWMIKSGGLDVVLKGIEKDNIRFTPDFS</sequence>
<organism evidence="3 4">
    <name type="scientific">Henriciella barbarensis</name>
    <dbReference type="NCBI Taxonomy" id="86342"/>
    <lineage>
        <taxon>Bacteria</taxon>
        <taxon>Pseudomonadati</taxon>
        <taxon>Pseudomonadota</taxon>
        <taxon>Alphaproteobacteria</taxon>
        <taxon>Hyphomonadales</taxon>
        <taxon>Hyphomonadaceae</taxon>
        <taxon>Henriciella</taxon>
    </lineage>
</organism>
<dbReference type="Gene3D" id="1.20.1050.10">
    <property type="match status" value="1"/>
</dbReference>
<dbReference type="InterPro" id="IPR010987">
    <property type="entry name" value="Glutathione-S-Trfase_C-like"/>
</dbReference>
<dbReference type="CDD" id="cd00570">
    <property type="entry name" value="GST_N_family"/>
    <property type="match status" value="1"/>
</dbReference>
<dbReference type="InterPro" id="IPR036249">
    <property type="entry name" value="Thioredoxin-like_sf"/>
</dbReference>
<dbReference type="EMBL" id="QWGB01000005">
    <property type="protein sequence ID" value="RIJ24181.1"/>
    <property type="molecule type" value="Genomic_DNA"/>
</dbReference>
<name>A0A399R058_9PROT</name>
<reference evidence="3 4" key="1">
    <citation type="submission" date="2018-08" db="EMBL/GenBank/DDBJ databases">
        <title>Henriciella mobilis sp. nov., isolated from seawater.</title>
        <authorList>
            <person name="Cheng H."/>
            <person name="Wu Y.-H."/>
            <person name="Xu X.-W."/>
            <person name="Guo L.-L."/>
        </authorList>
    </citation>
    <scope>NUCLEOTIDE SEQUENCE [LARGE SCALE GENOMIC DNA]</scope>
    <source>
        <strain evidence="3 4">CCUG66934</strain>
    </source>
</reference>
<dbReference type="PROSITE" id="PS50405">
    <property type="entry name" value="GST_CTER"/>
    <property type="match status" value="1"/>
</dbReference>
<dbReference type="GO" id="GO:0005737">
    <property type="term" value="C:cytoplasm"/>
    <property type="evidence" value="ECO:0007669"/>
    <property type="project" value="TreeGrafter"/>
</dbReference>
<accession>A0A399R058</accession>
<dbReference type="PROSITE" id="PS50404">
    <property type="entry name" value="GST_NTER"/>
    <property type="match status" value="1"/>
</dbReference>
<evidence type="ECO:0000259" key="1">
    <source>
        <dbReference type="PROSITE" id="PS50404"/>
    </source>
</evidence>